<dbReference type="InterPro" id="IPR012910">
    <property type="entry name" value="Plug_dom"/>
</dbReference>
<name>A0A1G8X924_9GAMM</name>
<dbReference type="PROSITE" id="PS52016">
    <property type="entry name" value="TONB_DEPENDENT_REC_3"/>
    <property type="match status" value="1"/>
</dbReference>
<keyword evidence="10" id="KW-0732">Signal</keyword>
<evidence type="ECO:0000256" key="6">
    <source>
        <dbReference type="ARBA" id="ARBA00023136"/>
    </source>
</evidence>
<proteinExistence type="inferred from homology"/>
<dbReference type="Gene3D" id="2.40.170.20">
    <property type="entry name" value="TonB-dependent receptor, beta-barrel domain"/>
    <property type="match status" value="1"/>
</dbReference>
<dbReference type="EMBL" id="FNFH01000002">
    <property type="protein sequence ID" value="SDJ86993.1"/>
    <property type="molecule type" value="Genomic_DNA"/>
</dbReference>
<evidence type="ECO:0000256" key="2">
    <source>
        <dbReference type="ARBA" id="ARBA00022448"/>
    </source>
</evidence>
<keyword evidence="4 8" id="KW-0812">Transmembrane</keyword>
<evidence type="ECO:0000256" key="7">
    <source>
        <dbReference type="ARBA" id="ARBA00023237"/>
    </source>
</evidence>
<dbReference type="Pfam" id="PF07715">
    <property type="entry name" value="Plug"/>
    <property type="match status" value="1"/>
</dbReference>
<comment type="similarity">
    <text evidence="8 9">Belongs to the TonB-dependent receptor family.</text>
</comment>
<feature type="signal peptide" evidence="10">
    <location>
        <begin position="1"/>
        <end position="26"/>
    </location>
</feature>
<dbReference type="InterPro" id="IPR036942">
    <property type="entry name" value="Beta-barrel_TonB_sf"/>
</dbReference>
<dbReference type="InterPro" id="IPR000531">
    <property type="entry name" value="Beta-barrel_TonB"/>
</dbReference>
<keyword evidence="3 8" id="KW-1134">Transmembrane beta strand</keyword>
<evidence type="ECO:0000256" key="4">
    <source>
        <dbReference type="ARBA" id="ARBA00022692"/>
    </source>
</evidence>
<feature type="chain" id="PRO_5011741644" evidence="10">
    <location>
        <begin position="27"/>
        <end position="863"/>
    </location>
</feature>
<dbReference type="GO" id="GO:0009279">
    <property type="term" value="C:cell outer membrane"/>
    <property type="evidence" value="ECO:0007669"/>
    <property type="project" value="UniProtKB-SubCell"/>
</dbReference>
<feature type="domain" description="TonB-dependent receptor plug" evidence="12">
    <location>
        <begin position="58"/>
        <end position="181"/>
    </location>
</feature>
<evidence type="ECO:0000256" key="1">
    <source>
        <dbReference type="ARBA" id="ARBA00004571"/>
    </source>
</evidence>
<dbReference type="InterPro" id="IPR039426">
    <property type="entry name" value="TonB-dep_rcpt-like"/>
</dbReference>
<organism evidence="13 14">
    <name type="scientific">Microbulbifer yueqingensis</name>
    <dbReference type="NCBI Taxonomy" id="658219"/>
    <lineage>
        <taxon>Bacteria</taxon>
        <taxon>Pseudomonadati</taxon>
        <taxon>Pseudomonadota</taxon>
        <taxon>Gammaproteobacteria</taxon>
        <taxon>Cellvibrionales</taxon>
        <taxon>Microbulbiferaceae</taxon>
        <taxon>Microbulbifer</taxon>
    </lineage>
</organism>
<dbReference type="AlphaFoldDB" id="A0A1G8X924"/>
<feature type="domain" description="TonB-dependent receptor-like beta-barrel" evidence="11">
    <location>
        <begin position="355"/>
        <end position="822"/>
    </location>
</feature>
<evidence type="ECO:0000256" key="10">
    <source>
        <dbReference type="SAM" id="SignalP"/>
    </source>
</evidence>
<sequence>MRRYSFKPLSLAVAAALAVPVSGAFAQEQENEAPATDNRVLEEVIATGTRREGTAPTETLSPVDVVGGADLADQASFDLTESLTKIAPSFNTQRFPIADGTAFIRPVTLRNLSPDQTLVLVNGTRRHRSALVNLQVAPLGTVNQGAQAVDFSALPSAAIKRVEVLRDGASAQYGSDAIAGVVNVILKDDAEGFNVSAQTGEYFAGDGMRNSVSANAGFALGERGFVNTTIERSTADKTWRGAARPDAEYVGSVVGEELVPLEGLGQRWGDPEVETTKLFVNTGYDITDSVELYGNFGYSDNETISDFFYRGPVLEPQHEFTARGTLQVDSDGDFMPDPAPQSLVDSILADGLDPSNYLVADASSASGYVLRNPIYSQFPGGYNPQFGASITDMSAVFGGRGELASGMSWDLRARTAENEVAYVLKDSINPSLGSLSPTTFNPGTLTQKETSVNADFVKPFELGVLASPLNVAFGMEWRRETYEIGAGDEASIVSGPTAAQFGVGSDGFQGFPVEAAGSYDSDSVATYVDLEADITDRLTVGAAARYEDFDQFGSTFDWKLSGRFDFNEAFALRGTLNTGFRAPTPGQVNTLNVTTTADASGNLIPNGTYPVSHPVAEALGAVPLTPEESASFTLGAVITPFENTSVTIDYYAIAINDRLALRNNAIGAEEVAQLSAAGIDNAALLAGSNANFFVNAYDSEVSGIDLAITSDFEVAGNLLTVDLRHNHNQQEVTDVAPNTINDLRVYDLENQVPSDRTALTFDYDTGGLMNGYLRFNRFSDWESTGGLFGSGPATYSGKVLTDMEVTFNLADNYKVAVGGENIFDVEADEESDPTLQYLGVRQSLTSPFGFNGGFWYLRASAQF</sequence>
<reference evidence="14" key="1">
    <citation type="submission" date="2016-10" db="EMBL/GenBank/DDBJ databases">
        <authorList>
            <person name="Varghese N."/>
            <person name="Submissions S."/>
        </authorList>
    </citation>
    <scope>NUCLEOTIDE SEQUENCE [LARGE SCALE GENOMIC DNA]</scope>
    <source>
        <strain evidence="14">CGMCC 1.10658</strain>
    </source>
</reference>
<dbReference type="InterPro" id="IPR037066">
    <property type="entry name" value="Plug_dom_sf"/>
</dbReference>
<evidence type="ECO:0000259" key="12">
    <source>
        <dbReference type="Pfam" id="PF07715"/>
    </source>
</evidence>
<comment type="subcellular location">
    <subcellularLocation>
        <location evidence="1 8">Cell outer membrane</location>
        <topology evidence="1 8">Multi-pass membrane protein</topology>
    </subcellularLocation>
</comment>
<dbReference type="RefSeq" id="WP_091509440.1">
    <property type="nucleotide sequence ID" value="NZ_FNFH01000002.1"/>
</dbReference>
<dbReference type="PANTHER" id="PTHR47234">
    <property type="match status" value="1"/>
</dbReference>
<evidence type="ECO:0000256" key="5">
    <source>
        <dbReference type="ARBA" id="ARBA00023077"/>
    </source>
</evidence>
<accession>A0A1G8X924</accession>
<dbReference type="SUPFAM" id="SSF56935">
    <property type="entry name" value="Porins"/>
    <property type="match status" value="1"/>
</dbReference>
<evidence type="ECO:0000313" key="14">
    <source>
        <dbReference type="Proteomes" id="UP000199305"/>
    </source>
</evidence>
<dbReference type="Proteomes" id="UP000199305">
    <property type="component" value="Unassembled WGS sequence"/>
</dbReference>
<evidence type="ECO:0000256" key="3">
    <source>
        <dbReference type="ARBA" id="ARBA00022452"/>
    </source>
</evidence>
<gene>
    <name evidence="13" type="ORF">SAMN05216212_1008</name>
</gene>
<dbReference type="PANTHER" id="PTHR47234:SF3">
    <property type="entry name" value="SECRETIN_TONB SHORT N-TERMINAL DOMAIN-CONTAINING PROTEIN"/>
    <property type="match status" value="1"/>
</dbReference>
<dbReference type="OrthoDB" id="9805434at2"/>
<evidence type="ECO:0000313" key="13">
    <source>
        <dbReference type="EMBL" id="SDJ86993.1"/>
    </source>
</evidence>
<protein>
    <submittedName>
        <fullName evidence="13">Iron complex outermembrane recepter protein</fullName>
    </submittedName>
</protein>
<dbReference type="Gene3D" id="2.170.130.10">
    <property type="entry name" value="TonB-dependent receptor, plug domain"/>
    <property type="match status" value="1"/>
</dbReference>
<keyword evidence="14" id="KW-1185">Reference proteome</keyword>
<evidence type="ECO:0000256" key="8">
    <source>
        <dbReference type="PROSITE-ProRule" id="PRU01360"/>
    </source>
</evidence>
<keyword evidence="7 8" id="KW-0998">Cell outer membrane</keyword>
<keyword evidence="6 8" id="KW-0472">Membrane</keyword>
<keyword evidence="2 8" id="KW-0813">Transport</keyword>
<dbReference type="STRING" id="658219.SAMN05216212_1008"/>
<evidence type="ECO:0000259" key="11">
    <source>
        <dbReference type="Pfam" id="PF00593"/>
    </source>
</evidence>
<evidence type="ECO:0000256" key="9">
    <source>
        <dbReference type="RuleBase" id="RU003357"/>
    </source>
</evidence>
<dbReference type="Pfam" id="PF00593">
    <property type="entry name" value="TonB_dep_Rec_b-barrel"/>
    <property type="match status" value="1"/>
</dbReference>
<keyword evidence="5 9" id="KW-0798">TonB box</keyword>